<dbReference type="Gene3D" id="2.170.120.40">
    <property type="entry name" value="YbbR-like domain"/>
    <property type="match status" value="1"/>
</dbReference>
<dbReference type="AlphaFoldDB" id="A0A9E2L781"/>
<protein>
    <submittedName>
        <fullName evidence="2">YbbR-like domain-containing protein</fullName>
    </submittedName>
</protein>
<proteinExistence type="predicted"/>
<evidence type="ECO:0000313" key="2">
    <source>
        <dbReference type="EMBL" id="MBU3854277.1"/>
    </source>
</evidence>
<keyword evidence="1" id="KW-0472">Membrane</keyword>
<evidence type="ECO:0000256" key="1">
    <source>
        <dbReference type="SAM" id="Phobius"/>
    </source>
</evidence>
<organism evidence="2 3">
    <name type="scientific">Candidatus Paraprevotella stercoravium</name>
    <dbReference type="NCBI Taxonomy" id="2838725"/>
    <lineage>
        <taxon>Bacteria</taxon>
        <taxon>Pseudomonadati</taxon>
        <taxon>Bacteroidota</taxon>
        <taxon>Bacteroidia</taxon>
        <taxon>Bacteroidales</taxon>
        <taxon>Prevotellaceae</taxon>
        <taxon>Paraprevotella</taxon>
    </lineage>
</organism>
<keyword evidence="1" id="KW-0812">Transmembrane</keyword>
<dbReference type="EMBL" id="JAHLFU010000219">
    <property type="protein sequence ID" value="MBU3854277.1"/>
    <property type="molecule type" value="Genomic_DNA"/>
</dbReference>
<accession>A0A9E2L781</accession>
<evidence type="ECO:0000313" key="3">
    <source>
        <dbReference type="Proteomes" id="UP000823865"/>
    </source>
</evidence>
<dbReference type="PANTHER" id="PTHR37804">
    <property type="entry name" value="CDAA REGULATORY PROTEIN CDAR"/>
    <property type="match status" value="1"/>
</dbReference>
<comment type="caution">
    <text evidence="2">The sequence shown here is derived from an EMBL/GenBank/DDBJ whole genome shotgun (WGS) entry which is preliminary data.</text>
</comment>
<dbReference type="Pfam" id="PF07949">
    <property type="entry name" value="YbbR"/>
    <property type="match status" value="1"/>
</dbReference>
<name>A0A9E2L781_9BACT</name>
<dbReference type="Gene3D" id="2.170.120.30">
    <property type="match status" value="1"/>
</dbReference>
<reference evidence="2" key="1">
    <citation type="journal article" date="2021" name="PeerJ">
        <title>Extensive microbial diversity within the chicken gut microbiome revealed by metagenomics and culture.</title>
        <authorList>
            <person name="Gilroy R."/>
            <person name="Ravi A."/>
            <person name="Getino M."/>
            <person name="Pursley I."/>
            <person name="Horton D.L."/>
            <person name="Alikhan N.F."/>
            <person name="Baker D."/>
            <person name="Gharbi K."/>
            <person name="Hall N."/>
            <person name="Watson M."/>
            <person name="Adriaenssens E.M."/>
            <person name="Foster-Nyarko E."/>
            <person name="Jarju S."/>
            <person name="Secka A."/>
            <person name="Antonio M."/>
            <person name="Oren A."/>
            <person name="Chaudhuri R.R."/>
            <person name="La Ragione R."/>
            <person name="Hildebrand F."/>
            <person name="Pallen M.J."/>
        </authorList>
    </citation>
    <scope>NUCLEOTIDE SEQUENCE</scope>
    <source>
        <strain evidence="2">G3-2149</strain>
    </source>
</reference>
<keyword evidence="1" id="KW-1133">Transmembrane helix</keyword>
<dbReference type="Proteomes" id="UP000823865">
    <property type="component" value="Unassembled WGS sequence"/>
</dbReference>
<dbReference type="InterPro" id="IPR053154">
    <property type="entry name" value="c-di-AMP_regulator"/>
</dbReference>
<reference evidence="2" key="2">
    <citation type="submission" date="2021-04" db="EMBL/GenBank/DDBJ databases">
        <authorList>
            <person name="Gilroy R."/>
        </authorList>
    </citation>
    <scope>NUCLEOTIDE SEQUENCE</scope>
    <source>
        <strain evidence="2">G3-2149</strain>
    </source>
</reference>
<feature type="transmembrane region" description="Helical" evidence="1">
    <location>
        <begin position="26"/>
        <end position="42"/>
    </location>
</feature>
<sequence length="333" mass="37653">MNRVSGKKRYIAKVKDFLLGRKNREFLIFLFFFALSAVFWLLQTLNETFEAEVVVPLKLENVPGNLIITSDIPDELRVTVQDKGSILMKYLYGQPFVPVTVDYKNYEFSGMAGRVQVQDADVRRAVTAQLFSSTRILGIKPDTLEFFYNRGLKKKVPVRIDGVVEPAQQYYLRHVVAKPDSVVVFAPASILDTLQAAYTQSFYQTGLIESKKLNIPVRKIRGAKFIPDHLEVQIDVDIYTEKTVEVPIVGVNFPADKDLRTFPSKVSVTFKVGTKSYKSITADDFVLVVSYEELLANESSKISLHLKSIPEGVSSVRIHPSEVEYLLEQTGEE</sequence>
<gene>
    <name evidence="2" type="ORF">H9789_10785</name>
</gene>
<dbReference type="InterPro" id="IPR012505">
    <property type="entry name" value="YbbR"/>
</dbReference>
<dbReference type="PANTHER" id="PTHR37804:SF1">
    <property type="entry name" value="CDAA REGULATORY PROTEIN CDAR"/>
    <property type="match status" value="1"/>
</dbReference>